<dbReference type="GO" id="GO:0046872">
    <property type="term" value="F:metal ion binding"/>
    <property type="evidence" value="ECO:0007669"/>
    <property type="project" value="UniProtKB-KW"/>
</dbReference>
<dbReference type="SUPFAM" id="SSF89562">
    <property type="entry name" value="RraA-like"/>
    <property type="match status" value="1"/>
</dbReference>
<dbReference type="Gene3D" id="3.50.30.40">
    <property type="entry name" value="Ribonuclease E inhibitor RraA/RraA-like"/>
    <property type="match status" value="1"/>
</dbReference>
<dbReference type="STRING" id="1109412.BN1221_00612"/>
<keyword evidence="6" id="KW-0489">Methyltransferase</keyword>
<name>A0A0G4JQL1_9GAMM</name>
<dbReference type="CDD" id="cd16841">
    <property type="entry name" value="RraA_family"/>
    <property type="match status" value="1"/>
</dbReference>
<evidence type="ECO:0000256" key="4">
    <source>
        <dbReference type="ARBA" id="ARBA00030169"/>
    </source>
</evidence>
<accession>A0A0G4JQL1</accession>
<dbReference type="RefSeq" id="WP_048636064.1">
    <property type="nucleotide sequence ID" value="NZ_CGIG01000001.1"/>
</dbReference>
<dbReference type="EMBL" id="CGIG01000001">
    <property type="protein sequence ID" value="CPR14205.1"/>
    <property type="molecule type" value="Genomic_DNA"/>
</dbReference>
<evidence type="ECO:0000313" key="7">
    <source>
        <dbReference type="Proteomes" id="UP000044377"/>
    </source>
</evidence>
<feature type="binding site" evidence="5">
    <location>
        <position position="119"/>
    </location>
    <ligand>
        <name>substrate</name>
    </ligand>
</feature>
<dbReference type="OrthoDB" id="8717144at2"/>
<keyword evidence="7" id="KW-1185">Reference proteome</keyword>
<proteinExistence type="predicted"/>
<gene>
    <name evidence="6" type="ORF">BN1221_00612</name>
</gene>
<evidence type="ECO:0000256" key="5">
    <source>
        <dbReference type="PIRSR" id="PIRSR605493-1"/>
    </source>
</evidence>
<feature type="binding site" evidence="5">
    <location>
        <begin position="97"/>
        <end position="100"/>
    </location>
    <ligand>
        <name>substrate</name>
    </ligand>
</feature>
<organism evidence="6 7">
    <name type="scientific">Brenneria goodwinii</name>
    <dbReference type="NCBI Taxonomy" id="1109412"/>
    <lineage>
        <taxon>Bacteria</taxon>
        <taxon>Pseudomonadati</taxon>
        <taxon>Pseudomonadota</taxon>
        <taxon>Gammaproteobacteria</taxon>
        <taxon>Enterobacterales</taxon>
        <taxon>Pectobacteriaceae</taxon>
        <taxon>Brenneria</taxon>
    </lineage>
</organism>
<dbReference type="PANTHER" id="PTHR33254">
    <property type="entry name" value="4-HYDROXY-4-METHYL-2-OXOGLUTARATE ALDOLASE 3-RELATED"/>
    <property type="match status" value="1"/>
</dbReference>
<dbReference type="GO" id="GO:0008168">
    <property type="term" value="F:methyltransferase activity"/>
    <property type="evidence" value="ECO:0007669"/>
    <property type="project" value="UniProtKB-KW"/>
</dbReference>
<dbReference type="Pfam" id="PF03737">
    <property type="entry name" value="RraA-like"/>
    <property type="match status" value="1"/>
</dbReference>
<keyword evidence="6" id="KW-0808">Transferase</keyword>
<protein>
    <recommendedName>
        <fullName evidence="2">Putative 4-hydroxy-4-methyl-2-oxoglutarate aldolase</fullName>
    </recommendedName>
    <alternativeName>
        <fullName evidence="3">Regulator of ribonuclease activity homolog</fullName>
    </alternativeName>
    <alternativeName>
        <fullName evidence="4">RraA-like protein</fullName>
    </alternativeName>
</protein>
<dbReference type="GO" id="GO:0032259">
    <property type="term" value="P:methylation"/>
    <property type="evidence" value="ECO:0007669"/>
    <property type="project" value="UniProtKB-KW"/>
</dbReference>
<dbReference type="InterPro" id="IPR005493">
    <property type="entry name" value="RraA/RraA-like"/>
</dbReference>
<keyword evidence="5" id="KW-0460">Magnesium</keyword>
<reference evidence="7" key="1">
    <citation type="submission" date="2015-01" db="EMBL/GenBank/DDBJ databases">
        <authorList>
            <person name="Paterson Steve"/>
        </authorList>
    </citation>
    <scope>NUCLEOTIDE SEQUENCE [LARGE SCALE GENOMIC DNA]</scope>
    <source>
        <strain evidence="7">OBR1</strain>
    </source>
</reference>
<comment type="cofactor">
    <cofactor evidence="1">
        <name>a divalent metal cation</name>
        <dbReference type="ChEBI" id="CHEBI:60240"/>
    </cofactor>
</comment>
<feature type="binding site" evidence="5">
    <location>
        <position position="120"/>
    </location>
    <ligand>
        <name>Mg(2+)</name>
        <dbReference type="ChEBI" id="CHEBI:18420"/>
    </ligand>
</feature>
<keyword evidence="5" id="KW-0479">Metal-binding</keyword>
<evidence type="ECO:0000313" key="6">
    <source>
        <dbReference type="EMBL" id="CPR14205.1"/>
    </source>
</evidence>
<sequence>MNLPGSVINPAPQPVSQKVRDAFIHVVTPHISDNLSRSIGINGLTRYNQSGKLIGTALTVRSRGGDNLAVYQAMTMLKPGHVLVIDAEGNLNNAVIGELIKLESVRRGCVGFIVDGAIRDIASFADTPCYARGVTHRGPYKDGPGEVNIPVCVGGQIVNPGDIVVGDENGVVCFAPQFADELLALAAEHAAKEDIIKQQIASGAEDQTWFTHILRQKGLLKSW</sequence>
<dbReference type="InterPro" id="IPR036704">
    <property type="entry name" value="RraA/RraA-like_sf"/>
</dbReference>
<evidence type="ECO:0000256" key="2">
    <source>
        <dbReference type="ARBA" id="ARBA00016549"/>
    </source>
</evidence>
<comment type="cofactor">
    <cofactor evidence="5">
        <name>Mg(2+)</name>
        <dbReference type="ChEBI" id="CHEBI:18420"/>
    </cofactor>
</comment>
<dbReference type="Proteomes" id="UP000044377">
    <property type="component" value="Unassembled WGS sequence"/>
</dbReference>
<dbReference type="NCBIfam" id="NF004850">
    <property type="entry name" value="PRK06201.1"/>
    <property type="match status" value="1"/>
</dbReference>
<dbReference type="PANTHER" id="PTHR33254:SF4">
    <property type="entry name" value="4-HYDROXY-4-METHYL-2-OXOGLUTARATE ALDOLASE 3-RELATED"/>
    <property type="match status" value="1"/>
</dbReference>
<dbReference type="AlphaFoldDB" id="A0A0G4JQL1"/>
<evidence type="ECO:0000256" key="1">
    <source>
        <dbReference type="ARBA" id="ARBA00001968"/>
    </source>
</evidence>
<evidence type="ECO:0000256" key="3">
    <source>
        <dbReference type="ARBA" id="ARBA00029596"/>
    </source>
</evidence>